<name>J0WWA7_AURST</name>
<reference evidence="2" key="1">
    <citation type="journal article" date="2012" name="Science">
        <title>The Paleozoic origin of enzymatic lignin decomposition reconstructed from 31 fungal genomes.</title>
        <authorList>
            <person name="Floudas D."/>
            <person name="Binder M."/>
            <person name="Riley R."/>
            <person name="Barry K."/>
            <person name="Blanchette R.A."/>
            <person name="Henrissat B."/>
            <person name="Martinez A.T."/>
            <person name="Otillar R."/>
            <person name="Spatafora J.W."/>
            <person name="Yadav J.S."/>
            <person name="Aerts A."/>
            <person name="Benoit I."/>
            <person name="Boyd A."/>
            <person name="Carlson A."/>
            <person name="Copeland A."/>
            <person name="Coutinho P.M."/>
            <person name="de Vries R.P."/>
            <person name="Ferreira P."/>
            <person name="Findley K."/>
            <person name="Foster B."/>
            <person name="Gaskell J."/>
            <person name="Glotzer D."/>
            <person name="Gorecki P."/>
            <person name="Heitman J."/>
            <person name="Hesse C."/>
            <person name="Hori C."/>
            <person name="Igarashi K."/>
            <person name="Jurgens J.A."/>
            <person name="Kallen N."/>
            <person name="Kersten P."/>
            <person name="Kohler A."/>
            <person name="Kuees U."/>
            <person name="Kumar T.K.A."/>
            <person name="Kuo A."/>
            <person name="LaButti K."/>
            <person name="Larrondo L.F."/>
            <person name="Lindquist E."/>
            <person name="Ling A."/>
            <person name="Lombard V."/>
            <person name="Lucas S."/>
            <person name="Lundell T."/>
            <person name="Martin R."/>
            <person name="McLaughlin D.J."/>
            <person name="Morgenstern I."/>
            <person name="Morin E."/>
            <person name="Murat C."/>
            <person name="Nagy L.G."/>
            <person name="Nolan M."/>
            <person name="Ohm R.A."/>
            <person name="Patyshakuliyeva A."/>
            <person name="Rokas A."/>
            <person name="Ruiz-Duenas F.J."/>
            <person name="Sabat G."/>
            <person name="Salamov A."/>
            <person name="Samejima M."/>
            <person name="Schmutz J."/>
            <person name="Slot J.C."/>
            <person name="St John F."/>
            <person name="Stenlid J."/>
            <person name="Sun H."/>
            <person name="Sun S."/>
            <person name="Syed K."/>
            <person name="Tsang A."/>
            <person name="Wiebenga A."/>
            <person name="Young D."/>
            <person name="Pisabarro A."/>
            <person name="Eastwood D.C."/>
            <person name="Martin F."/>
            <person name="Cullen D."/>
            <person name="Grigoriev I.V."/>
            <person name="Hibbett D.S."/>
        </authorList>
    </citation>
    <scope>NUCLEOTIDE SEQUENCE [LARGE SCALE GENOMIC DNA]</scope>
    <source>
        <strain evidence="2">TFB10046</strain>
    </source>
</reference>
<sequence>MSDAEVYGVLRASFARCFDMLSRDATAAAKIQIVLKELTRVSRSILSKLADDWHLEHDPLRCLPN</sequence>
<accession>J0WWA7</accession>
<dbReference type="KEGG" id="adl:AURDEDRAFT_171225"/>
<dbReference type="InParanoid" id="J0WWA7"/>
<organism evidence="1 2">
    <name type="scientific">Auricularia subglabra (strain TFB-10046 / SS5)</name>
    <name type="common">White-rot fungus</name>
    <name type="synonym">Auricularia delicata (strain TFB10046)</name>
    <dbReference type="NCBI Taxonomy" id="717982"/>
    <lineage>
        <taxon>Eukaryota</taxon>
        <taxon>Fungi</taxon>
        <taxon>Dikarya</taxon>
        <taxon>Basidiomycota</taxon>
        <taxon>Agaricomycotina</taxon>
        <taxon>Agaricomycetes</taxon>
        <taxon>Auriculariales</taxon>
        <taxon>Auriculariaceae</taxon>
        <taxon>Auricularia</taxon>
    </lineage>
</organism>
<dbReference type="AlphaFoldDB" id="J0WWA7"/>
<dbReference type="EMBL" id="JH687810">
    <property type="protein sequence ID" value="EJD39775.1"/>
    <property type="molecule type" value="Genomic_DNA"/>
</dbReference>
<evidence type="ECO:0000313" key="2">
    <source>
        <dbReference type="Proteomes" id="UP000006514"/>
    </source>
</evidence>
<dbReference type="Proteomes" id="UP000006514">
    <property type="component" value="Unassembled WGS sequence"/>
</dbReference>
<gene>
    <name evidence="1" type="ORF">AURDEDRAFT_171225</name>
</gene>
<proteinExistence type="predicted"/>
<keyword evidence="2" id="KW-1185">Reference proteome</keyword>
<evidence type="ECO:0000313" key="1">
    <source>
        <dbReference type="EMBL" id="EJD39775.1"/>
    </source>
</evidence>
<protein>
    <submittedName>
        <fullName evidence="1">Uncharacterized protein</fullName>
    </submittedName>
</protein>